<dbReference type="AlphaFoldDB" id="A0A086J385"/>
<dbReference type="Pfam" id="PF23195">
    <property type="entry name" value="UBQLN1"/>
    <property type="match status" value="1"/>
</dbReference>
<dbReference type="GO" id="GO:0005829">
    <property type="term" value="C:cytosol"/>
    <property type="evidence" value="ECO:0007669"/>
    <property type="project" value="TreeGrafter"/>
</dbReference>
<dbReference type="GO" id="GO:0006511">
    <property type="term" value="P:ubiquitin-dependent protein catabolic process"/>
    <property type="evidence" value="ECO:0007669"/>
    <property type="project" value="TreeGrafter"/>
</dbReference>
<dbReference type="GO" id="GO:0031593">
    <property type="term" value="F:polyubiquitin modification-dependent protein binding"/>
    <property type="evidence" value="ECO:0007669"/>
    <property type="project" value="TreeGrafter"/>
</dbReference>
<dbReference type="SMART" id="SM00213">
    <property type="entry name" value="UBQ"/>
    <property type="match status" value="1"/>
</dbReference>
<dbReference type="Gene3D" id="1.10.8.10">
    <property type="entry name" value="DNA helicase RuvA subunit, C-terminal domain"/>
    <property type="match status" value="1"/>
</dbReference>
<dbReference type="InterPro" id="IPR009060">
    <property type="entry name" value="UBA-like_sf"/>
</dbReference>
<dbReference type="RefSeq" id="XP_052905158.1">
    <property type="nucleotide sequence ID" value="XM_053048398.1"/>
</dbReference>
<dbReference type="Gene3D" id="3.10.20.90">
    <property type="entry name" value="Phosphatidylinositol 3-kinase Catalytic Subunit, Chain A, domain 1"/>
    <property type="match status" value="1"/>
</dbReference>
<name>A0A086J385_NEMA1</name>
<dbReference type="Proteomes" id="UP000054524">
    <property type="component" value="Unassembled WGS sequence"/>
</dbReference>
<evidence type="ECO:0000313" key="3">
    <source>
        <dbReference type="Proteomes" id="UP000054524"/>
    </source>
</evidence>
<dbReference type="OrthoDB" id="267397at2759"/>
<protein>
    <recommendedName>
        <fullName evidence="1">Ubiquitin-like domain-containing protein</fullName>
    </recommendedName>
</protein>
<dbReference type="PANTHER" id="PTHR10677">
    <property type="entry name" value="UBIQUILIN"/>
    <property type="match status" value="1"/>
</dbReference>
<reference evidence="2 3" key="1">
    <citation type="journal article" date="2014" name="Genome Announc.">
        <title>Genome Sequence of the Microsporidian Species Nematocida sp1 Strain ERTm6 (ATCC PRA-372).</title>
        <authorList>
            <person name="Bakowski M.A."/>
            <person name="Priest M."/>
            <person name="Young S."/>
            <person name="Cuomo C.A."/>
            <person name="Troemel E.R."/>
        </authorList>
    </citation>
    <scope>NUCLEOTIDE SEQUENCE [LARGE SCALE GENOMIC DNA]</scope>
    <source>
        <strain evidence="2 3">ERTm6</strain>
    </source>
</reference>
<dbReference type="HOGENOM" id="CLU_088310_0_0_1"/>
<comment type="caution">
    <text evidence="2">The sequence shown here is derived from an EMBL/GenBank/DDBJ whole genome shotgun (WGS) entry which is preliminary data.</text>
</comment>
<gene>
    <name evidence="2" type="ORF">NESG_00754</name>
</gene>
<sequence>MHKVVVEYMQEVIEFEVSLDDTLDVLRQKISDRIRIDKGKIRLIHKGSALNDPGKTLSSLGVSDGSVIYASKIDKEGTEIDIVYKPEVENTGMRDPAMKKVFSNPDIMKGLLEMLPELKNENPELKKLMESSEMMEQMSKIADDPEYMNTQMKNLDIAMAKLETIPGGFNMLRGMLKTQKDPSAMLAEERDRTTFKEGSATAKPSGQPVPNPWGKYNFNPILEYRKQVEYMKECGFTDVGSNIKLLIKHHGDVDNAISEIISGSAMNSPIPDKYR</sequence>
<evidence type="ECO:0000313" key="2">
    <source>
        <dbReference type="EMBL" id="KFG26603.1"/>
    </source>
</evidence>
<dbReference type="Pfam" id="PF00240">
    <property type="entry name" value="ubiquitin"/>
    <property type="match status" value="1"/>
</dbReference>
<dbReference type="SUPFAM" id="SSF46934">
    <property type="entry name" value="UBA-like"/>
    <property type="match status" value="1"/>
</dbReference>
<dbReference type="CDD" id="cd14319">
    <property type="entry name" value="UBA_NBR1"/>
    <property type="match status" value="1"/>
</dbReference>
<accession>A0A086J385</accession>
<dbReference type="InterPro" id="IPR029071">
    <property type="entry name" value="Ubiquitin-like_domsf"/>
</dbReference>
<dbReference type="SUPFAM" id="SSF54236">
    <property type="entry name" value="Ubiquitin-like"/>
    <property type="match status" value="1"/>
</dbReference>
<dbReference type="CDD" id="cd17039">
    <property type="entry name" value="Ubl_ubiquitin_like"/>
    <property type="match status" value="1"/>
</dbReference>
<dbReference type="EMBL" id="AKIJ01000002">
    <property type="protein sequence ID" value="KFG26603.1"/>
    <property type="molecule type" value="Genomic_DNA"/>
</dbReference>
<keyword evidence="3" id="KW-1185">Reference proteome</keyword>
<feature type="domain" description="Ubiquitin-like" evidence="1">
    <location>
        <begin position="2"/>
        <end position="77"/>
    </location>
</feature>
<dbReference type="GeneID" id="77675727"/>
<evidence type="ECO:0000259" key="1">
    <source>
        <dbReference type="PROSITE" id="PS50053"/>
    </source>
</evidence>
<proteinExistence type="predicted"/>
<dbReference type="PANTHER" id="PTHR10677:SF3">
    <property type="entry name" value="FI07626P-RELATED"/>
    <property type="match status" value="1"/>
</dbReference>
<dbReference type="InterPro" id="IPR015496">
    <property type="entry name" value="Ubiquilin"/>
</dbReference>
<dbReference type="PROSITE" id="PS50053">
    <property type="entry name" value="UBIQUITIN_2"/>
    <property type="match status" value="1"/>
</dbReference>
<organism evidence="2 3">
    <name type="scientific">Nematocida ausubeli (strain ATCC PRA-371 / ERTm2)</name>
    <name type="common">Nematode killer fungus</name>
    <dbReference type="NCBI Taxonomy" id="1913371"/>
    <lineage>
        <taxon>Eukaryota</taxon>
        <taxon>Fungi</taxon>
        <taxon>Fungi incertae sedis</taxon>
        <taxon>Microsporidia</taxon>
        <taxon>Nematocida</taxon>
    </lineage>
</organism>
<dbReference type="InterPro" id="IPR000626">
    <property type="entry name" value="Ubiquitin-like_dom"/>
</dbReference>